<accession>A0A8H3IIN6</accession>
<evidence type="ECO:0000256" key="1">
    <source>
        <dbReference type="ARBA" id="ARBA00023125"/>
    </source>
</evidence>
<keyword evidence="1 2" id="KW-0238">DNA-binding</keyword>
<dbReference type="Gene3D" id="2.60.40.1390">
    <property type="entry name" value="NDT80 DNA-binding domain"/>
    <property type="match status" value="1"/>
</dbReference>
<dbReference type="InterPro" id="IPR008967">
    <property type="entry name" value="p53-like_TF_DNA-bd_sf"/>
</dbReference>
<dbReference type="InterPro" id="IPR052605">
    <property type="entry name" value="Fungal_trans_regulator"/>
</dbReference>
<feature type="compositionally biased region" description="Polar residues" evidence="3">
    <location>
        <begin position="307"/>
        <end position="320"/>
    </location>
</feature>
<evidence type="ECO:0000256" key="2">
    <source>
        <dbReference type="PROSITE-ProRule" id="PRU00850"/>
    </source>
</evidence>
<dbReference type="InterPro" id="IPR024061">
    <property type="entry name" value="NDT80_DNA-bd_dom"/>
</dbReference>
<evidence type="ECO:0000259" key="4">
    <source>
        <dbReference type="PROSITE" id="PS51517"/>
    </source>
</evidence>
<protein>
    <recommendedName>
        <fullName evidence="4">NDT80 domain-containing protein</fullName>
    </recommendedName>
</protein>
<dbReference type="GO" id="GO:0045944">
    <property type="term" value="P:positive regulation of transcription by RNA polymerase II"/>
    <property type="evidence" value="ECO:0007669"/>
    <property type="project" value="TreeGrafter"/>
</dbReference>
<proteinExistence type="predicted"/>
<feature type="region of interest" description="Disordered" evidence="3">
    <location>
        <begin position="382"/>
        <end position="452"/>
    </location>
</feature>
<feature type="region of interest" description="Disordered" evidence="3">
    <location>
        <begin position="337"/>
        <end position="359"/>
    </location>
</feature>
<feature type="compositionally biased region" description="Polar residues" evidence="3">
    <location>
        <begin position="399"/>
        <end position="408"/>
    </location>
</feature>
<feature type="DNA-binding region" description="NDT80" evidence="2">
    <location>
        <begin position="59"/>
        <end position="294"/>
    </location>
</feature>
<evidence type="ECO:0000313" key="5">
    <source>
        <dbReference type="EMBL" id="CAF9922300.1"/>
    </source>
</evidence>
<dbReference type="PROSITE" id="PS51517">
    <property type="entry name" value="NDT80"/>
    <property type="match status" value="1"/>
</dbReference>
<gene>
    <name evidence="5" type="ORF">GOMPHAMPRED_002515</name>
</gene>
<dbReference type="EMBL" id="CAJPDQ010000018">
    <property type="protein sequence ID" value="CAF9922300.1"/>
    <property type="molecule type" value="Genomic_DNA"/>
</dbReference>
<dbReference type="GO" id="GO:0051321">
    <property type="term" value="P:meiotic cell cycle"/>
    <property type="evidence" value="ECO:0007669"/>
    <property type="project" value="TreeGrafter"/>
</dbReference>
<keyword evidence="6" id="KW-1185">Reference proteome</keyword>
<dbReference type="PANTHER" id="PTHR35144">
    <property type="entry name" value="MEIOSIS-SPECIFIC TRANSCRIPTION FACTOR NDT80"/>
    <property type="match status" value="1"/>
</dbReference>
<dbReference type="GO" id="GO:0000228">
    <property type="term" value="C:nuclear chromosome"/>
    <property type="evidence" value="ECO:0007669"/>
    <property type="project" value="TreeGrafter"/>
</dbReference>
<dbReference type="AlphaFoldDB" id="A0A8H3IIN6"/>
<feature type="domain" description="NDT80" evidence="4">
    <location>
        <begin position="59"/>
        <end position="294"/>
    </location>
</feature>
<dbReference type="PANTHER" id="PTHR35144:SF1">
    <property type="entry name" value="PROTEIN PACG"/>
    <property type="match status" value="1"/>
</dbReference>
<dbReference type="Proteomes" id="UP000664169">
    <property type="component" value="Unassembled WGS sequence"/>
</dbReference>
<evidence type="ECO:0000313" key="6">
    <source>
        <dbReference type="Proteomes" id="UP000664169"/>
    </source>
</evidence>
<organism evidence="5 6">
    <name type="scientific">Gomphillus americanus</name>
    <dbReference type="NCBI Taxonomy" id="1940652"/>
    <lineage>
        <taxon>Eukaryota</taxon>
        <taxon>Fungi</taxon>
        <taxon>Dikarya</taxon>
        <taxon>Ascomycota</taxon>
        <taxon>Pezizomycotina</taxon>
        <taxon>Lecanoromycetes</taxon>
        <taxon>OSLEUM clade</taxon>
        <taxon>Ostropomycetidae</taxon>
        <taxon>Ostropales</taxon>
        <taxon>Graphidaceae</taxon>
        <taxon>Gomphilloideae</taxon>
        <taxon>Gomphillus</taxon>
    </lineage>
</organism>
<reference evidence="5" key="1">
    <citation type="submission" date="2021-03" db="EMBL/GenBank/DDBJ databases">
        <authorList>
            <person name="Tagirdzhanova G."/>
        </authorList>
    </citation>
    <scope>NUCLEOTIDE SEQUENCE</scope>
</reference>
<dbReference type="GO" id="GO:0003700">
    <property type="term" value="F:DNA-binding transcription factor activity"/>
    <property type="evidence" value="ECO:0007669"/>
    <property type="project" value="UniProtKB-UniRule"/>
</dbReference>
<name>A0A8H3IIN6_9LECA</name>
<dbReference type="GO" id="GO:0003677">
    <property type="term" value="F:DNA binding"/>
    <property type="evidence" value="ECO:0007669"/>
    <property type="project" value="UniProtKB-KW"/>
</dbReference>
<dbReference type="SUPFAM" id="SSF49417">
    <property type="entry name" value="p53-like transcription factors"/>
    <property type="match status" value="1"/>
</dbReference>
<comment type="caution">
    <text evidence="5">The sequence shown here is derived from an EMBL/GenBank/DDBJ whole genome shotgun (WGS) entry which is preliminary data.</text>
</comment>
<evidence type="ECO:0000256" key="3">
    <source>
        <dbReference type="SAM" id="MobiDB-lite"/>
    </source>
</evidence>
<feature type="region of interest" description="Disordered" evidence="3">
    <location>
        <begin position="37"/>
        <end position="72"/>
    </location>
</feature>
<dbReference type="InterPro" id="IPR037141">
    <property type="entry name" value="NDT80_DNA-bd_dom_sf"/>
</dbReference>
<sequence>MTSSYMETAMGFTAPDYIRSHAAYAYPDPHSSFVKSRTEDLYITPSTQQGGRPYYDEAPQDAHDRSSPEAPSIERGNKLLCFQPSTCNHNAFDYHVRQSTASVTAQLHGMFFLAESARTGTGELVSSPPELTCYRRNLFQITGSVTLPRALQYVITESGERVSIVSQELTVSATESVEGSAVKIISVPWKTPANGQPPAPEDKVEREPSAIPLEHAANSDVDAEYSVYPIAWKRLQFRVATANNGRRRELQQHFTIRLSVVAHLANGSKVNLIDALSGNIVVRGRSPRNFSARKDVPLSGSGASMRKSASSMTSMTPTIRRSSTVDNYHRLPKIDQTNDVYGTVSPTSSIGKASSSGHFEWQQVQPNTAPVSPYLQSSVDSYASSTASSNPLKRKSMEPSPSSGNLTVPQAGMYSRNSAPPTDSRPRKMARNDVGNIQTSGPMYSPQAPTASLPSSTFSYSIPSLSNYATSLPKSDAVQDYYPVHMDPWGPENLYRPHVLHPTTAVGGAGSRVYYGEGLA</sequence>
<feature type="region of interest" description="Disordered" evidence="3">
    <location>
        <begin position="290"/>
        <end position="320"/>
    </location>
</feature>
<feature type="compositionally biased region" description="Polar residues" evidence="3">
    <location>
        <begin position="435"/>
        <end position="452"/>
    </location>
</feature>
<dbReference type="Pfam" id="PF05224">
    <property type="entry name" value="NDT80_PhoG"/>
    <property type="match status" value="1"/>
</dbReference>
<dbReference type="OrthoDB" id="4117572at2759"/>